<dbReference type="InterPro" id="IPR000850">
    <property type="entry name" value="Adenylat/UMP-CMP_kin"/>
</dbReference>
<evidence type="ECO:0000256" key="3">
    <source>
        <dbReference type="ARBA" id="ARBA00022741"/>
    </source>
</evidence>
<comment type="domain">
    <text evidence="5">Consists of three domains, a large central CORE domain and two small peripheral domains, NMPbind and LID, which undergo movements during catalysis. The LID domain closes over the site of phosphoryl transfer upon ATP binding. Assembling and dissambling the active center during each catalytic cycle provides an effective means to prevent ATP hydrolysis.</text>
</comment>
<dbReference type="STRING" id="1797758.A2858_01895"/>
<dbReference type="GO" id="GO:0004017">
    <property type="term" value="F:AMP kinase activity"/>
    <property type="evidence" value="ECO:0007669"/>
    <property type="project" value="UniProtKB-UniRule"/>
</dbReference>
<organism evidence="8 9">
    <name type="scientific">Candidatus Daviesbacteria bacterium RIFCSPHIGHO2_01_FULL_36_37</name>
    <dbReference type="NCBI Taxonomy" id="1797758"/>
    <lineage>
        <taxon>Bacteria</taxon>
        <taxon>Candidatus Daviesiibacteriota</taxon>
    </lineage>
</organism>
<comment type="caution">
    <text evidence="8">The sequence shown here is derived from an EMBL/GenBank/DDBJ whole genome shotgun (WGS) entry which is preliminary data.</text>
</comment>
<dbReference type="Proteomes" id="UP000178457">
    <property type="component" value="Unassembled WGS sequence"/>
</dbReference>
<keyword evidence="5" id="KW-0963">Cytoplasm</keyword>
<dbReference type="PANTHER" id="PTHR23359">
    <property type="entry name" value="NUCLEOTIDE KINASE"/>
    <property type="match status" value="1"/>
</dbReference>
<dbReference type="AlphaFoldDB" id="A0A1F5IJQ7"/>
<feature type="binding site" evidence="5">
    <location>
        <position position="120"/>
    </location>
    <ligand>
        <name>ATP</name>
        <dbReference type="ChEBI" id="CHEBI:30616"/>
    </ligand>
</feature>
<name>A0A1F5IJQ7_9BACT</name>
<dbReference type="Gene3D" id="3.40.50.300">
    <property type="entry name" value="P-loop containing nucleotide triphosphate hydrolases"/>
    <property type="match status" value="1"/>
</dbReference>
<reference evidence="8 9" key="1">
    <citation type="journal article" date="2016" name="Nat. Commun.">
        <title>Thousands of microbial genomes shed light on interconnected biogeochemical processes in an aquifer system.</title>
        <authorList>
            <person name="Anantharaman K."/>
            <person name="Brown C.T."/>
            <person name="Hug L.A."/>
            <person name="Sharon I."/>
            <person name="Castelle C.J."/>
            <person name="Probst A.J."/>
            <person name="Thomas B.C."/>
            <person name="Singh A."/>
            <person name="Wilkins M.J."/>
            <person name="Karaoz U."/>
            <person name="Brodie E.L."/>
            <person name="Williams K.H."/>
            <person name="Hubbard S.S."/>
            <person name="Banfield J.F."/>
        </authorList>
    </citation>
    <scope>NUCLEOTIDE SEQUENCE [LARGE SCALE GENOMIC DNA]</scope>
</reference>
<evidence type="ECO:0000256" key="4">
    <source>
        <dbReference type="ARBA" id="ARBA00022777"/>
    </source>
</evidence>
<dbReference type="SUPFAM" id="SSF52540">
    <property type="entry name" value="P-loop containing nucleoside triphosphate hydrolases"/>
    <property type="match status" value="1"/>
</dbReference>
<comment type="subcellular location">
    <subcellularLocation>
        <location evidence="5 7">Cytoplasm</location>
    </subcellularLocation>
</comment>
<evidence type="ECO:0000256" key="2">
    <source>
        <dbReference type="ARBA" id="ARBA00022727"/>
    </source>
</evidence>
<comment type="function">
    <text evidence="5">Catalyzes the reversible transfer of the terminal phosphate group between ATP and AMP. Plays an important role in cellular energy homeostasis and in adenine nucleotide metabolism.</text>
</comment>
<feature type="binding site" evidence="5">
    <location>
        <position position="159"/>
    </location>
    <ligand>
        <name>ATP</name>
        <dbReference type="ChEBI" id="CHEBI:30616"/>
    </ligand>
</feature>
<dbReference type="HAMAP" id="MF_00235">
    <property type="entry name" value="Adenylate_kinase_Adk"/>
    <property type="match status" value="1"/>
</dbReference>
<keyword evidence="2 5" id="KW-0545">Nucleotide biosynthesis</keyword>
<dbReference type="GO" id="GO:0005737">
    <property type="term" value="C:cytoplasm"/>
    <property type="evidence" value="ECO:0007669"/>
    <property type="project" value="UniProtKB-SubCell"/>
</dbReference>
<sequence>MKIYVAGLPGSGKTTQTEKLGKYLNLPVAQMGVILRKIAVEDGEKGEMMKQVMSTGQLLSDEEVAQIMGDEVSGEEYKDGFVMEGFPRTEKQVELFNPDFDKVIYLEVSEDALVKRLLGRGRMDDSEEAIKKRMEVQKAGFEQVLGCYRDKLVKIDGEQSVDKVFESIVAHLKDES</sequence>
<accession>A0A1F5IJQ7</accession>
<comment type="similarity">
    <text evidence="5 6">Belongs to the adenylate kinase family.</text>
</comment>
<feature type="binding site" evidence="5">
    <location>
        <position position="92"/>
    </location>
    <ligand>
        <name>AMP</name>
        <dbReference type="ChEBI" id="CHEBI:456215"/>
    </ligand>
</feature>
<dbReference type="Pfam" id="PF00406">
    <property type="entry name" value="ADK"/>
    <property type="match status" value="1"/>
</dbReference>
<proteinExistence type="inferred from homology"/>
<protein>
    <recommendedName>
        <fullName evidence="5 7">Adenylate kinase</fullName>
        <shortName evidence="5">AK</shortName>
        <ecNumber evidence="5 7">2.7.4.3</ecNumber>
    </recommendedName>
    <alternativeName>
        <fullName evidence="5">ATP-AMP transphosphorylase</fullName>
    </alternativeName>
    <alternativeName>
        <fullName evidence="5">ATP:AMP phosphotransferase</fullName>
    </alternativeName>
    <alternativeName>
        <fullName evidence="5">Adenylate monophosphate kinase</fullName>
    </alternativeName>
</protein>
<feature type="binding site" evidence="5">
    <location>
        <begin position="57"/>
        <end position="59"/>
    </location>
    <ligand>
        <name>AMP</name>
        <dbReference type="ChEBI" id="CHEBI:456215"/>
    </ligand>
</feature>
<dbReference type="InterPro" id="IPR027417">
    <property type="entry name" value="P-loop_NTPase"/>
</dbReference>
<comment type="catalytic activity">
    <reaction evidence="5 7">
        <text>AMP + ATP = 2 ADP</text>
        <dbReference type="Rhea" id="RHEA:12973"/>
        <dbReference type="ChEBI" id="CHEBI:30616"/>
        <dbReference type="ChEBI" id="CHEBI:456215"/>
        <dbReference type="ChEBI" id="CHEBI:456216"/>
        <dbReference type="EC" id="2.7.4.3"/>
    </reaction>
</comment>
<dbReference type="UniPathway" id="UPA00588">
    <property type="reaction ID" value="UER00649"/>
</dbReference>
<dbReference type="CDD" id="cd01428">
    <property type="entry name" value="ADK"/>
    <property type="match status" value="1"/>
</dbReference>
<keyword evidence="5 7" id="KW-0067">ATP-binding</keyword>
<dbReference type="PRINTS" id="PR00094">
    <property type="entry name" value="ADENYLTKNASE"/>
</dbReference>
<dbReference type="GO" id="GO:0005524">
    <property type="term" value="F:ATP binding"/>
    <property type="evidence" value="ECO:0007669"/>
    <property type="project" value="UniProtKB-UniRule"/>
</dbReference>
<keyword evidence="1 5" id="KW-0808">Transferase</keyword>
<comment type="caution">
    <text evidence="5">Lacks conserved residue(s) required for the propagation of feature annotation.</text>
</comment>
<keyword evidence="4 5" id="KW-0418">Kinase</keyword>
<evidence type="ECO:0000313" key="8">
    <source>
        <dbReference type="EMBL" id="OGE16577.1"/>
    </source>
</evidence>
<dbReference type="EMBL" id="MFCL01000013">
    <property type="protein sequence ID" value="OGE16577.1"/>
    <property type="molecule type" value="Genomic_DNA"/>
</dbReference>
<dbReference type="GO" id="GO:0044209">
    <property type="term" value="P:AMP salvage"/>
    <property type="evidence" value="ECO:0007669"/>
    <property type="project" value="UniProtKB-UniRule"/>
</dbReference>
<dbReference type="EC" id="2.7.4.3" evidence="5 7"/>
<evidence type="ECO:0000256" key="6">
    <source>
        <dbReference type="RuleBase" id="RU003330"/>
    </source>
</evidence>
<feature type="region of interest" description="NMP" evidence="5">
    <location>
        <begin position="30"/>
        <end position="59"/>
    </location>
</feature>
<keyword evidence="3 5" id="KW-0547">Nucleotide-binding</keyword>
<comment type="pathway">
    <text evidence="5">Purine metabolism; AMP biosynthesis via salvage pathway; AMP from ADP: step 1/1.</text>
</comment>
<feature type="binding site" evidence="5">
    <location>
        <position position="133"/>
    </location>
    <ligand>
        <name>AMP</name>
        <dbReference type="ChEBI" id="CHEBI:456215"/>
    </ligand>
</feature>
<feature type="binding site" evidence="5">
    <location>
        <position position="122"/>
    </location>
    <ligand>
        <name>AMP</name>
        <dbReference type="ChEBI" id="CHEBI:456215"/>
    </ligand>
</feature>
<evidence type="ECO:0000256" key="1">
    <source>
        <dbReference type="ARBA" id="ARBA00022679"/>
    </source>
</evidence>
<evidence type="ECO:0000313" key="9">
    <source>
        <dbReference type="Proteomes" id="UP000178457"/>
    </source>
</evidence>
<evidence type="ECO:0000256" key="5">
    <source>
        <dbReference type="HAMAP-Rule" id="MF_00235"/>
    </source>
</evidence>
<feature type="binding site" evidence="5">
    <location>
        <position position="36"/>
    </location>
    <ligand>
        <name>AMP</name>
        <dbReference type="ChEBI" id="CHEBI:456215"/>
    </ligand>
</feature>
<feature type="binding site" evidence="5">
    <location>
        <begin position="10"/>
        <end position="15"/>
    </location>
    <ligand>
        <name>ATP</name>
        <dbReference type="ChEBI" id="CHEBI:30616"/>
    </ligand>
</feature>
<feature type="binding site" evidence="5">
    <location>
        <begin position="85"/>
        <end position="88"/>
    </location>
    <ligand>
        <name>AMP</name>
        <dbReference type="ChEBI" id="CHEBI:456215"/>
    </ligand>
</feature>
<comment type="subunit">
    <text evidence="5 7">Monomer.</text>
</comment>
<evidence type="ECO:0000256" key="7">
    <source>
        <dbReference type="RuleBase" id="RU003331"/>
    </source>
</evidence>
<gene>
    <name evidence="5" type="primary">adk</name>
    <name evidence="8" type="ORF">A2858_01895</name>
</gene>